<dbReference type="SUPFAM" id="SSF51905">
    <property type="entry name" value="FAD/NAD(P)-binding domain"/>
    <property type="match status" value="1"/>
</dbReference>
<dbReference type="OrthoDB" id="74360at2759"/>
<evidence type="ECO:0000256" key="1">
    <source>
        <dbReference type="ARBA" id="ARBA00022630"/>
    </source>
</evidence>
<gene>
    <name evidence="4" type="ORF">D9758_009716</name>
</gene>
<dbReference type="Pfam" id="PF00743">
    <property type="entry name" value="FMO-like"/>
    <property type="match status" value="1"/>
</dbReference>
<evidence type="ECO:0000256" key="3">
    <source>
        <dbReference type="ARBA" id="ARBA00023002"/>
    </source>
</evidence>
<keyword evidence="1" id="KW-0285">Flavoprotein</keyword>
<dbReference type="Proteomes" id="UP000559256">
    <property type="component" value="Unassembled WGS sequence"/>
</dbReference>
<accession>A0A8H5CPE6</accession>
<dbReference type="PANTHER" id="PTHR43539:SF68">
    <property type="entry name" value="FLAVIN-BINDING MONOOXYGENASE-LIKE PROTEIN (AFU_ORTHOLOGUE AFUA_4G09220)"/>
    <property type="match status" value="1"/>
</dbReference>
<dbReference type="AlphaFoldDB" id="A0A8H5CPE6"/>
<dbReference type="InterPro" id="IPR050982">
    <property type="entry name" value="Auxin_biosynth/cation_transpt"/>
</dbReference>
<comment type="caution">
    <text evidence="4">The sequence shown here is derived from an EMBL/GenBank/DDBJ whole genome shotgun (WGS) entry which is preliminary data.</text>
</comment>
<keyword evidence="2" id="KW-0274">FAD</keyword>
<evidence type="ECO:0000313" key="5">
    <source>
        <dbReference type="Proteomes" id="UP000559256"/>
    </source>
</evidence>
<sequence length="583" mass="64398">MSDNSPKDISSKWLKDFGSFLQTADVEGVASCFRPDGWLRDILIFSWNNRSLCGPEKITQYLKDSNLKAETCTSFELDERPYLSAQFGPIGPAATGVSFGFRFVTPIAFGKGFAHLTEQDGSNGWKALSVVVTMDDLIGYEEAGPDLGFYGGHTLSWSDVYEERRRSLESDPHVLIVGGGQNGLNVAARFHKMNIPTLVVEQNARVGDNWRKRYPTLSLHTPKSHHPMLYQPFPENWPIFTPRDKLADWLEQYATSQDLIIWNNSHPMPTPSYDYSQRKWTVVINRAGQHVTLHPRHIVLAAGTLGHPRIPHISDLDLFKGPVIHSCGYPGAVEFLSKANGKHVVVIGAGNTSADICQDLCYHGAEVTMVQRSSTCVVAASTTRKVLESRFPPGVPTSISDFKFASLPLGLLRRMLISRKDALAAVEKDLQDGLRKAGMKINMGPEGTGNYLLVFERFGGLDVGCADLIASGKIKVKQGVEVCSVTADTATFSDGSSLPVDALIFATGYESIRDTMRKIFGDETMDKTSLVWGLDEEDELRGSYRPTGHPGLWFATGDFYHSRYSSKQLALEIKAIELGLMKL</sequence>
<dbReference type="PANTHER" id="PTHR43539">
    <property type="entry name" value="FLAVIN-BINDING MONOOXYGENASE-LIKE PROTEIN (AFU_ORTHOLOGUE AFUA_4G09220)"/>
    <property type="match status" value="1"/>
</dbReference>
<reference evidence="4 5" key="1">
    <citation type="journal article" date="2020" name="ISME J.">
        <title>Uncovering the hidden diversity of litter-decomposition mechanisms in mushroom-forming fungi.</title>
        <authorList>
            <person name="Floudas D."/>
            <person name="Bentzer J."/>
            <person name="Ahren D."/>
            <person name="Johansson T."/>
            <person name="Persson P."/>
            <person name="Tunlid A."/>
        </authorList>
    </citation>
    <scope>NUCLEOTIDE SEQUENCE [LARGE SCALE GENOMIC DNA]</scope>
    <source>
        <strain evidence="4 5">CBS 291.85</strain>
    </source>
</reference>
<evidence type="ECO:0008006" key="6">
    <source>
        <dbReference type="Google" id="ProtNLM"/>
    </source>
</evidence>
<evidence type="ECO:0000313" key="4">
    <source>
        <dbReference type="EMBL" id="KAF5345198.1"/>
    </source>
</evidence>
<dbReference type="GO" id="GO:0050661">
    <property type="term" value="F:NADP binding"/>
    <property type="evidence" value="ECO:0007669"/>
    <property type="project" value="InterPro"/>
</dbReference>
<dbReference type="Gene3D" id="3.50.50.60">
    <property type="entry name" value="FAD/NAD(P)-binding domain"/>
    <property type="match status" value="1"/>
</dbReference>
<dbReference type="InterPro" id="IPR020946">
    <property type="entry name" value="Flavin_mOase-like"/>
</dbReference>
<protein>
    <recommendedName>
        <fullName evidence="6">Flavin-containing monooxygenase</fullName>
    </recommendedName>
</protein>
<name>A0A8H5CPE6_9AGAR</name>
<dbReference type="GO" id="GO:0050660">
    <property type="term" value="F:flavin adenine dinucleotide binding"/>
    <property type="evidence" value="ECO:0007669"/>
    <property type="project" value="InterPro"/>
</dbReference>
<keyword evidence="3" id="KW-0560">Oxidoreductase</keyword>
<dbReference type="GO" id="GO:0004499">
    <property type="term" value="F:N,N-dimethylaniline monooxygenase activity"/>
    <property type="evidence" value="ECO:0007669"/>
    <property type="project" value="InterPro"/>
</dbReference>
<proteinExistence type="predicted"/>
<dbReference type="EMBL" id="JAACJM010000114">
    <property type="protein sequence ID" value="KAF5345198.1"/>
    <property type="molecule type" value="Genomic_DNA"/>
</dbReference>
<keyword evidence="5" id="KW-1185">Reference proteome</keyword>
<organism evidence="4 5">
    <name type="scientific">Tetrapyrgos nigripes</name>
    <dbReference type="NCBI Taxonomy" id="182062"/>
    <lineage>
        <taxon>Eukaryota</taxon>
        <taxon>Fungi</taxon>
        <taxon>Dikarya</taxon>
        <taxon>Basidiomycota</taxon>
        <taxon>Agaricomycotina</taxon>
        <taxon>Agaricomycetes</taxon>
        <taxon>Agaricomycetidae</taxon>
        <taxon>Agaricales</taxon>
        <taxon>Marasmiineae</taxon>
        <taxon>Marasmiaceae</taxon>
        <taxon>Tetrapyrgos</taxon>
    </lineage>
</organism>
<dbReference type="InterPro" id="IPR036188">
    <property type="entry name" value="FAD/NAD-bd_sf"/>
</dbReference>
<evidence type="ECO:0000256" key="2">
    <source>
        <dbReference type="ARBA" id="ARBA00022827"/>
    </source>
</evidence>